<evidence type="ECO:0008006" key="3">
    <source>
        <dbReference type="Google" id="ProtNLM"/>
    </source>
</evidence>
<keyword evidence="1" id="KW-0812">Transmembrane</keyword>
<evidence type="ECO:0000313" key="2">
    <source>
        <dbReference type="EMBL" id="KKO10866.1"/>
    </source>
</evidence>
<reference evidence="2" key="1">
    <citation type="journal article" date="2015" name="Nature">
        <title>Complex archaea that bridge the gap between prokaryotes and eukaryotes.</title>
        <authorList>
            <person name="Spang A."/>
            <person name="Saw J.H."/>
            <person name="Jorgensen S.L."/>
            <person name="Zaremba-Niedzwiedzka K."/>
            <person name="Martijn J."/>
            <person name="Lind A.E."/>
            <person name="van Eijk R."/>
            <person name="Schleper C."/>
            <person name="Guy L."/>
            <person name="Ettema T.J."/>
        </authorList>
    </citation>
    <scope>NUCLEOTIDE SEQUENCE</scope>
</reference>
<proteinExistence type="predicted"/>
<gene>
    <name evidence="2" type="ORF">LCGC14_0023490</name>
</gene>
<feature type="transmembrane region" description="Helical" evidence="1">
    <location>
        <begin position="12"/>
        <end position="32"/>
    </location>
</feature>
<dbReference type="EMBL" id="LAZR01000004">
    <property type="protein sequence ID" value="KKO10866.1"/>
    <property type="molecule type" value="Genomic_DNA"/>
</dbReference>
<keyword evidence="1" id="KW-1133">Transmembrane helix</keyword>
<accession>A0A0F9W0R9</accession>
<sequence length="68" mass="7074">MESRTEKKIRRRRGNIGIAIGVGLSTGLGFGLAMNSTVYGASVGVIVAIALWAAGVGARKEVARQEDS</sequence>
<dbReference type="AlphaFoldDB" id="A0A0F9W0R9"/>
<comment type="caution">
    <text evidence="2">The sequence shown here is derived from an EMBL/GenBank/DDBJ whole genome shotgun (WGS) entry which is preliminary data.</text>
</comment>
<protein>
    <recommendedName>
        <fullName evidence="3">Glycine zipper family protein</fullName>
    </recommendedName>
</protein>
<organism evidence="2">
    <name type="scientific">marine sediment metagenome</name>
    <dbReference type="NCBI Taxonomy" id="412755"/>
    <lineage>
        <taxon>unclassified sequences</taxon>
        <taxon>metagenomes</taxon>
        <taxon>ecological metagenomes</taxon>
    </lineage>
</organism>
<feature type="transmembrane region" description="Helical" evidence="1">
    <location>
        <begin position="38"/>
        <end position="58"/>
    </location>
</feature>
<evidence type="ECO:0000256" key="1">
    <source>
        <dbReference type="SAM" id="Phobius"/>
    </source>
</evidence>
<name>A0A0F9W0R9_9ZZZZ</name>
<keyword evidence="1" id="KW-0472">Membrane</keyword>